<feature type="compositionally biased region" description="Basic and acidic residues" evidence="1">
    <location>
        <begin position="183"/>
        <end position="199"/>
    </location>
</feature>
<feature type="compositionally biased region" description="Basic residues" evidence="1">
    <location>
        <begin position="172"/>
        <end position="182"/>
    </location>
</feature>
<feature type="compositionally biased region" description="Acidic residues" evidence="1">
    <location>
        <begin position="308"/>
        <end position="319"/>
    </location>
</feature>
<evidence type="ECO:0000313" key="3">
    <source>
        <dbReference type="Proteomes" id="UP001151760"/>
    </source>
</evidence>
<sequence>MQQFWLTIEKIKKSSSYQFNNDHKMCYIDVDIFRKILDLSPKVENQEFTKPPSSDTLREFLLGTWLKGYIDKQFRNVCMYHEANVDYVAMIWEDLQYQIDYRQKKIKVHQQRRTLPSIWKTIRNTWITDEIKETEANQMYFKHSNGLIPLKKSKGRAVKVGKKTATTQNPTKPRKKPSKKKQVIHDESPEFKGEIENRHVSRKIRTPKVVVIKDSPSVPVKKTKESPGKLKGIEMLSEAAQLKLETRKEIKDIQRTSRLKHKTGSSSEGISVSPGVPDELIGVSAVSSEGVGTSPKVLDETVYYYEAQSDDDVWGSTDEETYKDKNEDDASEEEEDKEESVSEEENVDEENEEESDDDAKSFDSTNTDDERTESDSDDHEMPNKGETVAVTPPKIQQCSGIPHGVLLHNTQR</sequence>
<reference evidence="2" key="2">
    <citation type="submission" date="2022-01" db="EMBL/GenBank/DDBJ databases">
        <authorList>
            <person name="Yamashiro T."/>
            <person name="Shiraishi A."/>
            <person name="Satake H."/>
            <person name="Nakayama K."/>
        </authorList>
    </citation>
    <scope>NUCLEOTIDE SEQUENCE</scope>
</reference>
<keyword evidence="3" id="KW-1185">Reference proteome</keyword>
<comment type="caution">
    <text evidence="2">The sequence shown here is derived from an EMBL/GenBank/DDBJ whole genome shotgun (WGS) entry which is preliminary data.</text>
</comment>
<evidence type="ECO:0000256" key="1">
    <source>
        <dbReference type="SAM" id="MobiDB-lite"/>
    </source>
</evidence>
<reference evidence="2" key="1">
    <citation type="journal article" date="2022" name="Int. J. Mol. Sci.">
        <title>Draft Genome of Tanacetum Coccineum: Genomic Comparison of Closely Related Tanacetum-Family Plants.</title>
        <authorList>
            <person name="Yamashiro T."/>
            <person name="Shiraishi A."/>
            <person name="Nakayama K."/>
            <person name="Satake H."/>
        </authorList>
    </citation>
    <scope>NUCLEOTIDE SEQUENCE</scope>
</reference>
<dbReference type="Proteomes" id="UP001151760">
    <property type="component" value="Unassembled WGS sequence"/>
</dbReference>
<name>A0ABQ4ZQP1_9ASTR</name>
<protein>
    <submittedName>
        <fullName evidence="2">Uncharacterized protein</fullName>
    </submittedName>
</protein>
<accession>A0ABQ4ZQP1</accession>
<feature type="region of interest" description="Disordered" evidence="1">
    <location>
        <begin position="254"/>
        <end position="278"/>
    </location>
</feature>
<dbReference type="EMBL" id="BQNB010011508">
    <property type="protein sequence ID" value="GJS91477.1"/>
    <property type="molecule type" value="Genomic_DNA"/>
</dbReference>
<feature type="compositionally biased region" description="Acidic residues" evidence="1">
    <location>
        <begin position="329"/>
        <end position="357"/>
    </location>
</feature>
<feature type="region of interest" description="Disordered" evidence="1">
    <location>
        <begin position="306"/>
        <end position="412"/>
    </location>
</feature>
<feature type="compositionally biased region" description="Acidic residues" evidence="1">
    <location>
        <begin position="366"/>
        <end position="378"/>
    </location>
</feature>
<evidence type="ECO:0000313" key="2">
    <source>
        <dbReference type="EMBL" id="GJS91477.1"/>
    </source>
</evidence>
<proteinExistence type="predicted"/>
<gene>
    <name evidence="2" type="ORF">Tco_0774113</name>
</gene>
<organism evidence="2 3">
    <name type="scientific">Tanacetum coccineum</name>
    <dbReference type="NCBI Taxonomy" id="301880"/>
    <lineage>
        <taxon>Eukaryota</taxon>
        <taxon>Viridiplantae</taxon>
        <taxon>Streptophyta</taxon>
        <taxon>Embryophyta</taxon>
        <taxon>Tracheophyta</taxon>
        <taxon>Spermatophyta</taxon>
        <taxon>Magnoliopsida</taxon>
        <taxon>eudicotyledons</taxon>
        <taxon>Gunneridae</taxon>
        <taxon>Pentapetalae</taxon>
        <taxon>asterids</taxon>
        <taxon>campanulids</taxon>
        <taxon>Asterales</taxon>
        <taxon>Asteraceae</taxon>
        <taxon>Asteroideae</taxon>
        <taxon>Anthemideae</taxon>
        <taxon>Anthemidinae</taxon>
        <taxon>Tanacetum</taxon>
    </lineage>
</organism>
<feature type="region of interest" description="Disordered" evidence="1">
    <location>
        <begin position="158"/>
        <end position="199"/>
    </location>
</feature>